<evidence type="ECO:0000256" key="1">
    <source>
        <dbReference type="SAM" id="Phobius"/>
    </source>
</evidence>
<protein>
    <submittedName>
        <fullName evidence="2">Uncharacterized protein</fullName>
    </submittedName>
</protein>
<dbReference type="EMBL" id="BPLQ01012633">
    <property type="protein sequence ID" value="GIY66642.1"/>
    <property type="molecule type" value="Genomic_DNA"/>
</dbReference>
<organism evidence="2 3">
    <name type="scientific">Caerostris darwini</name>
    <dbReference type="NCBI Taxonomy" id="1538125"/>
    <lineage>
        <taxon>Eukaryota</taxon>
        <taxon>Metazoa</taxon>
        <taxon>Ecdysozoa</taxon>
        <taxon>Arthropoda</taxon>
        <taxon>Chelicerata</taxon>
        <taxon>Arachnida</taxon>
        <taxon>Araneae</taxon>
        <taxon>Araneomorphae</taxon>
        <taxon>Entelegynae</taxon>
        <taxon>Araneoidea</taxon>
        <taxon>Araneidae</taxon>
        <taxon>Caerostris</taxon>
    </lineage>
</organism>
<evidence type="ECO:0000313" key="2">
    <source>
        <dbReference type="EMBL" id="GIY66642.1"/>
    </source>
</evidence>
<feature type="transmembrane region" description="Helical" evidence="1">
    <location>
        <begin position="65"/>
        <end position="84"/>
    </location>
</feature>
<keyword evidence="1" id="KW-0472">Membrane</keyword>
<comment type="caution">
    <text evidence="2">The sequence shown here is derived from an EMBL/GenBank/DDBJ whole genome shotgun (WGS) entry which is preliminary data.</text>
</comment>
<accession>A0AAV4V944</accession>
<name>A0AAV4V944_9ARAC</name>
<reference evidence="2 3" key="1">
    <citation type="submission" date="2021-06" db="EMBL/GenBank/DDBJ databases">
        <title>Caerostris darwini draft genome.</title>
        <authorList>
            <person name="Kono N."/>
            <person name="Arakawa K."/>
        </authorList>
    </citation>
    <scope>NUCLEOTIDE SEQUENCE [LARGE SCALE GENOMIC DNA]</scope>
</reference>
<keyword evidence="3" id="KW-1185">Reference proteome</keyword>
<keyword evidence="1" id="KW-0812">Transmembrane</keyword>
<gene>
    <name evidence="2" type="ORF">CDAR_319531</name>
</gene>
<sequence>MAHPHHSVNSVQETSFIEEAVVLPIPPPPIFHEVNIPVCSCSLGRPWCLHSSKKQTHWCRKTVKITAYALTGTALFLIIFSPVIHTFL</sequence>
<dbReference type="AlphaFoldDB" id="A0AAV4V944"/>
<dbReference type="Proteomes" id="UP001054837">
    <property type="component" value="Unassembled WGS sequence"/>
</dbReference>
<keyword evidence="1" id="KW-1133">Transmembrane helix</keyword>
<evidence type="ECO:0000313" key="3">
    <source>
        <dbReference type="Proteomes" id="UP001054837"/>
    </source>
</evidence>
<proteinExistence type="predicted"/>